<proteinExistence type="predicted"/>
<dbReference type="EMBL" id="LN879430">
    <property type="protein sequence ID" value="CUH93589.1"/>
    <property type="molecule type" value="Genomic_DNA"/>
</dbReference>
<feature type="transmembrane region" description="Helical" evidence="1">
    <location>
        <begin position="190"/>
        <end position="207"/>
    </location>
</feature>
<dbReference type="RefSeq" id="WP_058258823.1">
    <property type="nucleotide sequence ID" value="NZ_DUPS01000058.1"/>
</dbReference>
<name>A0A0K8J818_9FIRM</name>
<dbReference type="Proteomes" id="UP000196053">
    <property type="component" value="Chromosome I"/>
</dbReference>
<feature type="transmembrane region" description="Helical" evidence="1">
    <location>
        <begin position="214"/>
        <end position="238"/>
    </location>
</feature>
<keyword evidence="1" id="KW-0812">Transmembrane</keyword>
<evidence type="ECO:0000313" key="2">
    <source>
        <dbReference type="EMBL" id="CUH93589.1"/>
    </source>
</evidence>
<sequence length="337" mass="38157">MLPLLELREKIKNFYKQYDAYLVPAIKFIFAFIAFQAINKEIGYDVRFKSIPIVFALSLLSAFTPSAIMVLLAAAIAILHVFFISPILSIIVIMVLMILYLLFLRYTPNQGYVVLAVPVLFLLKMPYFIPILLGLISTPVAMVPTSCGVIVYFLFQVIKTAVTTQTGISVEDIMQLYTTVVDNLIGNKQMIMTIAIFALIIMVTYSIRKMSFDYAFEISILAGGLTSILGFLISYLILNKSGQILGMIVGTIISTGLVFIVHFFELTLDYSRAEHARFEDEVYYYYVKAVPKVTVTVSQVNVKHINSSDVKSREFSEPDTDETEEYFNYDDDDYTNF</sequence>
<dbReference type="AlphaFoldDB" id="A0A0K8J818"/>
<feature type="transmembrane region" description="Helical" evidence="1">
    <location>
        <begin position="111"/>
        <end position="136"/>
    </location>
</feature>
<feature type="transmembrane region" description="Helical" evidence="1">
    <location>
        <begin position="244"/>
        <end position="264"/>
    </location>
</feature>
<feature type="transmembrane region" description="Helical" evidence="1">
    <location>
        <begin position="51"/>
        <end position="77"/>
    </location>
</feature>
<reference evidence="3" key="1">
    <citation type="submission" date="2015-09" db="EMBL/GenBank/DDBJ databases">
        <authorList>
            <person name="Wibberg D."/>
        </authorList>
    </citation>
    <scope>NUCLEOTIDE SEQUENCE [LARGE SCALE GENOMIC DNA]</scope>
    <source>
        <strain evidence="3">SD1D</strain>
    </source>
</reference>
<dbReference type="KEGG" id="hsd:SD1D_2053"/>
<evidence type="ECO:0000256" key="1">
    <source>
        <dbReference type="SAM" id="Phobius"/>
    </source>
</evidence>
<keyword evidence="1" id="KW-1133">Transmembrane helix</keyword>
<keyword evidence="3" id="KW-1185">Reference proteome</keyword>
<gene>
    <name evidence="2" type="ORF">SD1D_2053</name>
</gene>
<evidence type="ECO:0000313" key="3">
    <source>
        <dbReference type="Proteomes" id="UP000196053"/>
    </source>
</evidence>
<feature type="transmembrane region" description="Helical" evidence="1">
    <location>
        <begin position="83"/>
        <end position="104"/>
    </location>
</feature>
<feature type="transmembrane region" description="Helical" evidence="1">
    <location>
        <begin position="20"/>
        <end position="39"/>
    </location>
</feature>
<keyword evidence="1" id="KW-0472">Membrane</keyword>
<dbReference type="OrthoDB" id="1766220at2"/>
<organism evidence="2 3">
    <name type="scientific">Herbinix luporum</name>
    <dbReference type="NCBI Taxonomy" id="1679721"/>
    <lineage>
        <taxon>Bacteria</taxon>
        <taxon>Bacillati</taxon>
        <taxon>Bacillota</taxon>
        <taxon>Clostridia</taxon>
        <taxon>Lachnospirales</taxon>
        <taxon>Lachnospiraceae</taxon>
        <taxon>Herbinix</taxon>
    </lineage>
</organism>
<protein>
    <submittedName>
        <fullName evidence="2">Putative membrane protein</fullName>
    </submittedName>
</protein>
<accession>A0A0K8J818</accession>